<dbReference type="Proteomes" id="UP000078541">
    <property type="component" value="Unassembled WGS sequence"/>
</dbReference>
<dbReference type="AlphaFoldDB" id="A0A195FIW4"/>
<dbReference type="EMBL" id="KQ981522">
    <property type="protein sequence ID" value="KYN40605.1"/>
    <property type="molecule type" value="Genomic_DNA"/>
</dbReference>
<gene>
    <name evidence="1" type="ORF">ALC56_04914</name>
</gene>
<protein>
    <submittedName>
        <fullName evidence="1">Uncharacterized protein</fullName>
    </submittedName>
</protein>
<organism evidence="1 2">
    <name type="scientific">Trachymyrmex septentrionalis</name>
    <dbReference type="NCBI Taxonomy" id="34720"/>
    <lineage>
        <taxon>Eukaryota</taxon>
        <taxon>Metazoa</taxon>
        <taxon>Ecdysozoa</taxon>
        <taxon>Arthropoda</taxon>
        <taxon>Hexapoda</taxon>
        <taxon>Insecta</taxon>
        <taxon>Pterygota</taxon>
        <taxon>Neoptera</taxon>
        <taxon>Endopterygota</taxon>
        <taxon>Hymenoptera</taxon>
        <taxon>Apocrita</taxon>
        <taxon>Aculeata</taxon>
        <taxon>Formicoidea</taxon>
        <taxon>Formicidae</taxon>
        <taxon>Myrmicinae</taxon>
        <taxon>Trachymyrmex</taxon>
    </lineage>
</organism>
<evidence type="ECO:0000313" key="1">
    <source>
        <dbReference type="EMBL" id="KYN40605.1"/>
    </source>
</evidence>
<sequence length="79" mass="9170">MQIPCDAFEAAGDRPCINKRREAISRYTGTEGGPRLIPNKDIYSEDSVNDRMCQFWFAKFRDENFSVEDKRCSDRSSIQ</sequence>
<proteinExistence type="predicted"/>
<reference evidence="1 2" key="1">
    <citation type="submission" date="2016-03" db="EMBL/GenBank/DDBJ databases">
        <title>Trachymyrmex septentrionalis WGS genome.</title>
        <authorList>
            <person name="Nygaard S."/>
            <person name="Hu H."/>
            <person name="Boomsma J."/>
            <person name="Zhang G."/>
        </authorList>
    </citation>
    <scope>NUCLEOTIDE SEQUENCE [LARGE SCALE GENOMIC DNA]</scope>
    <source>
        <strain evidence="1">Tsep2-gDNA-1</strain>
        <tissue evidence="1">Whole body</tissue>
    </source>
</reference>
<accession>A0A195FIW4</accession>
<keyword evidence="2" id="KW-1185">Reference proteome</keyword>
<name>A0A195FIW4_9HYME</name>
<evidence type="ECO:0000313" key="2">
    <source>
        <dbReference type="Proteomes" id="UP000078541"/>
    </source>
</evidence>